<dbReference type="Proteomes" id="UP001329430">
    <property type="component" value="Chromosome 3"/>
</dbReference>
<dbReference type="PANTHER" id="PTHR47027:SF29">
    <property type="entry name" value="C2H2-TYPE DOMAIN-CONTAINING PROTEIN"/>
    <property type="match status" value="1"/>
</dbReference>
<evidence type="ECO:0000313" key="1">
    <source>
        <dbReference type="EMBL" id="KAK5646495.1"/>
    </source>
</evidence>
<sequence length="198" mass="24110">MSTLQTSKADFLFHNHNLKLRIVDKEYTFERTEKFTYMGVIVEENGHGKQEIRARTTKGTMYACETWVLNKEEEERLRRWERKMLRAIYGGIKTEEGWRRRTNQEIEELYERPDIIACVKAQRIGWLGHLERMDAVRLPKMIIYRRPIGKKRKGRPRKRWMNEVEKDLRDMKLGSWKETARNRGEWKKIVKEALKRRW</sequence>
<organism evidence="1 2">
    <name type="scientific">Pyrocoelia pectoralis</name>
    <dbReference type="NCBI Taxonomy" id="417401"/>
    <lineage>
        <taxon>Eukaryota</taxon>
        <taxon>Metazoa</taxon>
        <taxon>Ecdysozoa</taxon>
        <taxon>Arthropoda</taxon>
        <taxon>Hexapoda</taxon>
        <taxon>Insecta</taxon>
        <taxon>Pterygota</taxon>
        <taxon>Neoptera</taxon>
        <taxon>Endopterygota</taxon>
        <taxon>Coleoptera</taxon>
        <taxon>Polyphaga</taxon>
        <taxon>Elateriformia</taxon>
        <taxon>Elateroidea</taxon>
        <taxon>Lampyridae</taxon>
        <taxon>Lampyrinae</taxon>
        <taxon>Pyrocoelia</taxon>
    </lineage>
</organism>
<keyword evidence="2" id="KW-1185">Reference proteome</keyword>
<gene>
    <name evidence="1" type="ORF">RI129_004959</name>
</gene>
<dbReference type="PANTHER" id="PTHR47027">
    <property type="entry name" value="REVERSE TRANSCRIPTASE DOMAIN-CONTAINING PROTEIN"/>
    <property type="match status" value="1"/>
</dbReference>
<name>A0AAN7VDA7_9COLE</name>
<protein>
    <submittedName>
        <fullName evidence="1">Uncharacterized protein</fullName>
    </submittedName>
</protein>
<comment type="caution">
    <text evidence="1">The sequence shown here is derived from an EMBL/GenBank/DDBJ whole genome shotgun (WGS) entry which is preliminary data.</text>
</comment>
<dbReference type="AlphaFoldDB" id="A0AAN7VDA7"/>
<proteinExistence type="predicted"/>
<dbReference type="EMBL" id="JAVRBK010000003">
    <property type="protein sequence ID" value="KAK5646495.1"/>
    <property type="molecule type" value="Genomic_DNA"/>
</dbReference>
<evidence type="ECO:0000313" key="2">
    <source>
        <dbReference type="Proteomes" id="UP001329430"/>
    </source>
</evidence>
<accession>A0AAN7VDA7</accession>
<reference evidence="1 2" key="1">
    <citation type="journal article" date="2024" name="Insects">
        <title>An Improved Chromosome-Level Genome Assembly of the Firefly Pyrocoelia pectoralis.</title>
        <authorList>
            <person name="Fu X."/>
            <person name="Meyer-Rochow V.B."/>
            <person name="Ballantyne L."/>
            <person name="Zhu X."/>
        </authorList>
    </citation>
    <scope>NUCLEOTIDE SEQUENCE [LARGE SCALE GENOMIC DNA]</scope>
    <source>
        <strain evidence="1">XCY_ONT2</strain>
    </source>
</reference>